<dbReference type="OrthoDB" id="4423879at2"/>
<keyword evidence="3" id="KW-1185">Reference proteome</keyword>
<evidence type="ECO:0000313" key="3">
    <source>
        <dbReference type="Proteomes" id="UP000320791"/>
    </source>
</evidence>
<dbReference type="EMBL" id="VOHM01000033">
    <property type="protein sequence ID" value="TWT19470.1"/>
    <property type="molecule type" value="Genomic_DNA"/>
</dbReference>
<proteinExistence type="predicted"/>
<feature type="compositionally biased region" description="Low complexity" evidence="1">
    <location>
        <begin position="40"/>
        <end position="49"/>
    </location>
</feature>
<accession>A0A5C5U290</accession>
<evidence type="ECO:0000313" key="2">
    <source>
        <dbReference type="EMBL" id="TWT19470.1"/>
    </source>
</evidence>
<comment type="caution">
    <text evidence="2">The sequence shown here is derived from an EMBL/GenBank/DDBJ whole genome shotgun (WGS) entry which is preliminary data.</text>
</comment>
<dbReference type="Proteomes" id="UP000320791">
    <property type="component" value="Unassembled WGS sequence"/>
</dbReference>
<reference evidence="2 3" key="1">
    <citation type="submission" date="2019-08" db="EMBL/GenBank/DDBJ databases">
        <authorList>
            <person name="Lei W."/>
        </authorList>
    </citation>
    <scope>NUCLEOTIDE SEQUENCE [LARGE SCALE GENOMIC DNA]</scope>
    <source>
        <strain evidence="2 3">CCUG 58627</strain>
    </source>
</reference>
<name>A0A5C5U290_9CORY</name>
<dbReference type="RefSeq" id="WP_146325502.1">
    <property type="nucleotide sequence ID" value="NZ_BAABLR010000061.1"/>
</dbReference>
<sequence length="241" mass="25330">MRKSVAVPIVAVLVTLACVCAGAFLVLTRNTATEEPEPLAASTPVTTSTTPPPPPPPPNVNAGPAPMDVGTFSIEGSVPLVGATYASMPYVLPLDPPGPQTTMVRWVEGWGQPPSKAQDGTVYILGHAWAQQQLVFNPISERVSADVLLDAPPEQVPAVSGGTVPRYSSSILNGSKLRTTDEHGAAREWVVDGAWLVGKQDAIEDAELVDTTIPGRIILIACAVKDNQDLDYNVIVSGHLV</sequence>
<dbReference type="PROSITE" id="PS51257">
    <property type="entry name" value="PROKAR_LIPOPROTEIN"/>
    <property type="match status" value="1"/>
</dbReference>
<gene>
    <name evidence="2" type="ORF">FRX94_11575</name>
</gene>
<feature type="compositionally biased region" description="Pro residues" evidence="1">
    <location>
        <begin position="50"/>
        <end position="59"/>
    </location>
</feature>
<dbReference type="AlphaFoldDB" id="A0A5C5U290"/>
<organism evidence="2 3">
    <name type="scientific">Corynebacterium canis</name>
    <dbReference type="NCBI Taxonomy" id="679663"/>
    <lineage>
        <taxon>Bacteria</taxon>
        <taxon>Bacillati</taxon>
        <taxon>Actinomycetota</taxon>
        <taxon>Actinomycetes</taxon>
        <taxon>Mycobacteriales</taxon>
        <taxon>Corynebacteriaceae</taxon>
        <taxon>Corynebacterium</taxon>
    </lineage>
</organism>
<protein>
    <submittedName>
        <fullName evidence="2">Sortase</fullName>
    </submittedName>
</protein>
<evidence type="ECO:0000256" key="1">
    <source>
        <dbReference type="SAM" id="MobiDB-lite"/>
    </source>
</evidence>
<feature type="region of interest" description="Disordered" evidence="1">
    <location>
        <begin position="33"/>
        <end position="65"/>
    </location>
</feature>